<evidence type="ECO:0000256" key="7">
    <source>
        <dbReference type="ARBA" id="ARBA00023136"/>
    </source>
</evidence>
<evidence type="ECO:0000256" key="3">
    <source>
        <dbReference type="ARBA" id="ARBA00004630"/>
    </source>
</evidence>
<dbReference type="InterPro" id="IPR037519">
    <property type="entry name" value="LITAF_fam"/>
</dbReference>
<dbReference type="PROSITE" id="PS51837">
    <property type="entry name" value="LITAF"/>
    <property type="match status" value="1"/>
</dbReference>
<evidence type="ECO:0000256" key="2">
    <source>
        <dbReference type="ARBA" id="ARBA00004414"/>
    </source>
</evidence>
<keyword evidence="6" id="KW-0862">Zinc</keyword>
<feature type="compositionally biased region" description="Pro residues" evidence="8">
    <location>
        <begin position="1"/>
        <end position="11"/>
    </location>
</feature>
<evidence type="ECO:0000313" key="10">
    <source>
        <dbReference type="EMBL" id="KAL2078780.1"/>
    </source>
</evidence>
<comment type="subcellular location">
    <subcellularLocation>
        <location evidence="1">Endosome membrane</location>
        <topology evidence="1">Peripheral membrane protein</topology>
        <orientation evidence="1">Cytoplasmic side</orientation>
    </subcellularLocation>
    <subcellularLocation>
        <location evidence="2">Late endosome membrane</location>
    </subcellularLocation>
    <subcellularLocation>
        <location evidence="3">Lysosome membrane</location>
        <topology evidence="3">Peripheral membrane protein</topology>
        <orientation evidence="3">Cytoplasmic side</orientation>
    </subcellularLocation>
</comment>
<dbReference type="GO" id="GO:0005765">
    <property type="term" value="C:lysosomal membrane"/>
    <property type="evidence" value="ECO:0007669"/>
    <property type="project" value="UniProtKB-SubCell"/>
</dbReference>
<gene>
    <name evidence="10" type="ORF">ACEWY4_026465</name>
</gene>
<comment type="similarity">
    <text evidence="4">Belongs to the CDIP1/LITAF family.</text>
</comment>
<evidence type="ECO:0000256" key="1">
    <source>
        <dbReference type="ARBA" id="ARBA00004125"/>
    </source>
</evidence>
<dbReference type="PANTHER" id="PTHR23292">
    <property type="entry name" value="LIPOPOLYSACCHARIDE-INDUCED TUMOR NECROSIS FACTOR-ALPHA FACTOR"/>
    <property type="match status" value="1"/>
</dbReference>
<dbReference type="AlphaFoldDB" id="A0ABD1IXP8"/>
<evidence type="ECO:0000256" key="4">
    <source>
        <dbReference type="ARBA" id="ARBA00005975"/>
    </source>
</evidence>
<keyword evidence="7" id="KW-0472">Membrane</keyword>
<name>A0ABD1IXP8_9TELE</name>
<protein>
    <recommendedName>
        <fullName evidence="9">LITAF domain-containing protein</fullName>
    </recommendedName>
</protein>
<feature type="region of interest" description="Disordered" evidence="8">
    <location>
        <begin position="1"/>
        <end position="31"/>
    </location>
</feature>
<organism evidence="10 11">
    <name type="scientific">Coilia grayii</name>
    <name type="common">Gray's grenadier anchovy</name>
    <dbReference type="NCBI Taxonomy" id="363190"/>
    <lineage>
        <taxon>Eukaryota</taxon>
        <taxon>Metazoa</taxon>
        <taxon>Chordata</taxon>
        <taxon>Craniata</taxon>
        <taxon>Vertebrata</taxon>
        <taxon>Euteleostomi</taxon>
        <taxon>Actinopterygii</taxon>
        <taxon>Neopterygii</taxon>
        <taxon>Teleostei</taxon>
        <taxon>Clupei</taxon>
        <taxon>Clupeiformes</taxon>
        <taxon>Clupeoidei</taxon>
        <taxon>Engraulidae</taxon>
        <taxon>Coilinae</taxon>
        <taxon>Coilia</taxon>
    </lineage>
</organism>
<comment type="caution">
    <text evidence="10">The sequence shown here is derived from an EMBL/GenBank/DDBJ whole genome shotgun (WGS) entry which is preliminary data.</text>
</comment>
<dbReference type="GO" id="GO:0046872">
    <property type="term" value="F:metal ion binding"/>
    <property type="evidence" value="ECO:0007669"/>
    <property type="project" value="UniProtKB-KW"/>
</dbReference>
<keyword evidence="11" id="KW-1185">Reference proteome</keyword>
<dbReference type="Proteomes" id="UP001591681">
    <property type="component" value="Unassembled WGS sequence"/>
</dbReference>
<keyword evidence="5" id="KW-0479">Metal-binding</keyword>
<proteinExistence type="inferred from homology"/>
<dbReference type="Pfam" id="PF10601">
    <property type="entry name" value="zf-LITAF-like"/>
    <property type="match status" value="1"/>
</dbReference>
<dbReference type="GO" id="GO:0031902">
    <property type="term" value="C:late endosome membrane"/>
    <property type="evidence" value="ECO:0007669"/>
    <property type="project" value="UniProtKB-SubCell"/>
</dbReference>
<evidence type="ECO:0000259" key="9">
    <source>
        <dbReference type="PROSITE" id="PS51837"/>
    </source>
</evidence>
<evidence type="ECO:0000256" key="8">
    <source>
        <dbReference type="SAM" id="MobiDB-lite"/>
    </source>
</evidence>
<reference evidence="10 11" key="1">
    <citation type="submission" date="2024-09" db="EMBL/GenBank/DDBJ databases">
        <title>A chromosome-level genome assembly of Gray's grenadier anchovy, Coilia grayii.</title>
        <authorList>
            <person name="Fu Z."/>
        </authorList>
    </citation>
    <scope>NUCLEOTIDE SEQUENCE [LARGE SCALE GENOMIC DNA]</scope>
    <source>
        <strain evidence="10">G4</strain>
        <tissue evidence="10">Muscle</tissue>
    </source>
</reference>
<sequence>MDTAPPYPGPPMDYGGTAKTPQPDFQPGYPPGQAPGMYPPYPAQYPAGPSPVMGQPTAMVTTVVIAPTLTEAPGSMVCPHCQEQIVTHTTHDNGLLTWLVCGGLCIVGCWPCCLIPFCVDSLKDVHHHCPKCNHLIHVYKRM</sequence>
<dbReference type="InterPro" id="IPR006629">
    <property type="entry name" value="LITAF"/>
</dbReference>
<dbReference type="SMART" id="SM00714">
    <property type="entry name" value="LITAF"/>
    <property type="match status" value="1"/>
</dbReference>
<accession>A0ABD1IXP8</accession>
<evidence type="ECO:0000313" key="11">
    <source>
        <dbReference type="Proteomes" id="UP001591681"/>
    </source>
</evidence>
<evidence type="ECO:0000256" key="5">
    <source>
        <dbReference type="ARBA" id="ARBA00022723"/>
    </source>
</evidence>
<dbReference type="EMBL" id="JBHFQA010000023">
    <property type="protein sequence ID" value="KAL2078780.1"/>
    <property type="molecule type" value="Genomic_DNA"/>
</dbReference>
<feature type="domain" description="LITAF" evidence="9">
    <location>
        <begin position="55"/>
        <end position="141"/>
    </location>
</feature>
<evidence type="ECO:0000256" key="6">
    <source>
        <dbReference type="ARBA" id="ARBA00022833"/>
    </source>
</evidence>
<dbReference type="PANTHER" id="PTHR23292:SF46">
    <property type="entry name" value="LIPOPOLYSACCHARIDE-INDUCED TUMOR NECROSIS FACTOR-ALPHA FACTOR HOMOLOG"/>
    <property type="match status" value="1"/>
</dbReference>